<evidence type="ECO:0000313" key="5">
    <source>
        <dbReference type="EMBL" id="CAE0240263.1"/>
    </source>
</evidence>
<proteinExistence type="predicted"/>
<dbReference type="SUPFAM" id="SSF47370">
    <property type="entry name" value="Bromodomain"/>
    <property type="match status" value="1"/>
</dbReference>
<dbReference type="Pfam" id="PF00439">
    <property type="entry name" value="Bromodomain"/>
    <property type="match status" value="1"/>
</dbReference>
<evidence type="ECO:0000256" key="1">
    <source>
        <dbReference type="ARBA" id="ARBA00023117"/>
    </source>
</evidence>
<keyword evidence="1 2" id="KW-0103">Bromodomain</keyword>
<dbReference type="PANTHER" id="PTHR13900">
    <property type="entry name" value="TRANSCRIPTION INITIATION FACTOR TFIID"/>
    <property type="match status" value="1"/>
</dbReference>
<evidence type="ECO:0000256" key="2">
    <source>
        <dbReference type="PROSITE-ProRule" id="PRU00035"/>
    </source>
</evidence>
<dbReference type="EMBL" id="HBIB01003791">
    <property type="protein sequence ID" value="CAE0240263.1"/>
    <property type="molecule type" value="Transcribed_RNA"/>
</dbReference>
<accession>A0A7S3CZF6</accession>
<protein>
    <recommendedName>
        <fullName evidence="4">Bromo domain-containing protein</fullName>
    </recommendedName>
</protein>
<evidence type="ECO:0000259" key="4">
    <source>
        <dbReference type="PROSITE" id="PS50014"/>
    </source>
</evidence>
<feature type="region of interest" description="Disordered" evidence="3">
    <location>
        <begin position="178"/>
        <end position="211"/>
    </location>
</feature>
<feature type="compositionally biased region" description="Basic and acidic residues" evidence="3">
    <location>
        <begin position="178"/>
        <end position="209"/>
    </location>
</feature>
<dbReference type="InterPro" id="IPR036427">
    <property type="entry name" value="Bromodomain-like_sf"/>
</dbReference>
<dbReference type="GO" id="GO:0004402">
    <property type="term" value="F:histone acetyltransferase activity"/>
    <property type="evidence" value="ECO:0007669"/>
    <property type="project" value="InterPro"/>
</dbReference>
<dbReference type="GO" id="GO:0005669">
    <property type="term" value="C:transcription factor TFIID complex"/>
    <property type="evidence" value="ECO:0007669"/>
    <property type="project" value="InterPro"/>
</dbReference>
<dbReference type="InterPro" id="IPR001487">
    <property type="entry name" value="Bromodomain"/>
</dbReference>
<name>A0A7S3CZF6_9EUKA</name>
<gene>
    <name evidence="5" type="ORF">PBIL07802_LOCUS2417</name>
</gene>
<dbReference type="PROSITE" id="PS50014">
    <property type="entry name" value="BROMODOMAIN_2"/>
    <property type="match status" value="1"/>
</dbReference>
<feature type="domain" description="Bromo" evidence="4">
    <location>
        <begin position="55"/>
        <end position="109"/>
    </location>
</feature>
<dbReference type="GO" id="GO:0051123">
    <property type="term" value="P:RNA polymerase II preinitiation complex assembly"/>
    <property type="evidence" value="ECO:0007669"/>
    <property type="project" value="TreeGrafter"/>
</dbReference>
<dbReference type="SMART" id="SM00297">
    <property type="entry name" value="BROMO"/>
    <property type="match status" value="1"/>
</dbReference>
<sequence length="286" mass="31157">MDEDERAEKMREKLQRRAERVAASASDTPTALHSLGILLAKSVDPLLDNPKYGDFADPITVDIAPDYVEYVSNPMDLSTLQLRARALSYDSVEAFRRDLYLIESNCEAYCTTKFPDLIPIAKELVEEWENRIVSDNMLQQMQELEGLVRSAGGVEKSYLQSLVGAIAGGSTNVAIEEKRQSEGEVVKKEETNKGEKQETMEKGEDKKGADQVIVNGGEDAKNIECDEAKKEQSLANHSTMNGASAGGKDSDGEVGKVNGTADASTADKVAIDNGKTGMEAMQVDEK</sequence>
<feature type="region of interest" description="Disordered" evidence="3">
    <location>
        <begin position="227"/>
        <end position="286"/>
    </location>
</feature>
<feature type="compositionally biased region" description="Polar residues" evidence="3">
    <location>
        <begin position="233"/>
        <end position="242"/>
    </location>
</feature>
<reference evidence="5" key="1">
    <citation type="submission" date="2021-01" db="EMBL/GenBank/DDBJ databases">
        <authorList>
            <person name="Corre E."/>
            <person name="Pelletier E."/>
            <person name="Niang G."/>
            <person name="Scheremetjew M."/>
            <person name="Finn R."/>
            <person name="Kale V."/>
            <person name="Holt S."/>
            <person name="Cochrane G."/>
            <person name="Meng A."/>
            <person name="Brown T."/>
            <person name="Cohen L."/>
        </authorList>
    </citation>
    <scope>NUCLEOTIDE SEQUENCE</scope>
    <source>
        <strain evidence="5">NIES-2562</strain>
    </source>
</reference>
<dbReference type="AlphaFoldDB" id="A0A7S3CZF6"/>
<evidence type="ECO:0000256" key="3">
    <source>
        <dbReference type="SAM" id="MobiDB-lite"/>
    </source>
</evidence>
<organism evidence="5">
    <name type="scientific">Palpitomonas bilix</name>
    <dbReference type="NCBI Taxonomy" id="652834"/>
    <lineage>
        <taxon>Eukaryota</taxon>
        <taxon>Eukaryota incertae sedis</taxon>
    </lineage>
</organism>
<dbReference type="InterPro" id="IPR040240">
    <property type="entry name" value="TAF1"/>
</dbReference>
<dbReference type="GO" id="GO:0016251">
    <property type="term" value="F:RNA polymerase II general transcription initiation factor activity"/>
    <property type="evidence" value="ECO:0007669"/>
    <property type="project" value="InterPro"/>
</dbReference>
<dbReference type="PANTHER" id="PTHR13900:SF0">
    <property type="entry name" value="TRANSCRIPTION INITIATION FACTOR TFIID SUBUNIT 1"/>
    <property type="match status" value="1"/>
</dbReference>
<dbReference type="GO" id="GO:0017025">
    <property type="term" value="F:TBP-class protein binding"/>
    <property type="evidence" value="ECO:0007669"/>
    <property type="project" value="InterPro"/>
</dbReference>
<dbReference type="Gene3D" id="1.20.920.10">
    <property type="entry name" value="Bromodomain-like"/>
    <property type="match status" value="1"/>
</dbReference>
<dbReference type="CDD" id="cd04369">
    <property type="entry name" value="Bromodomain"/>
    <property type="match status" value="1"/>
</dbReference>